<evidence type="ECO:0000256" key="1">
    <source>
        <dbReference type="ARBA" id="ARBA00010007"/>
    </source>
</evidence>
<evidence type="ECO:0000259" key="2">
    <source>
        <dbReference type="PROSITE" id="PS50404"/>
    </source>
</evidence>
<reference evidence="4 5" key="1">
    <citation type="submission" date="2018-08" db="EMBL/GenBank/DDBJ databases">
        <title>Genome sequence of Methylocystis hirsuta CSC1, a methanotroph able to accumulate PHAs.</title>
        <authorList>
            <person name="Bordel S."/>
            <person name="Rodriguez E."/>
            <person name="Gancedo J."/>
            <person name="Munoz R."/>
        </authorList>
    </citation>
    <scope>NUCLEOTIDE SEQUENCE [LARGE SCALE GENOMIC DNA]</scope>
    <source>
        <strain evidence="4 5">CSC1</strain>
    </source>
</reference>
<dbReference type="InterPro" id="IPR034333">
    <property type="entry name" value="GST_Zeta_N"/>
</dbReference>
<dbReference type="Proteomes" id="UP000268623">
    <property type="component" value="Unassembled WGS sequence"/>
</dbReference>
<accession>A0A3M9XR90</accession>
<dbReference type="PANTHER" id="PTHR42673:SF4">
    <property type="entry name" value="MALEYLACETOACETATE ISOMERASE"/>
    <property type="match status" value="1"/>
</dbReference>
<dbReference type="InterPro" id="IPR005955">
    <property type="entry name" value="GST_Zeta"/>
</dbReference>
<dbReference type="AlphaFoldDB" id="A0A3M9XR90"/>
<comment type="similarity">
    <text evidence="1">Belongs to the GST superfamily. Zeta family.</text>
</comment>
<dbReference type="Gene3D" id="1.20.1050.10">
    <property type="match status" value="1"/>
</dbReference>
<dbReference type="SUPFAM" id="SSF52833">
    <property type="entry name" value="Thioredoxin-like"/>
    <property type="match status" value="1"/>
</dbReference>
<dbReference type="InterPro" id="IPR034330">
    <property type="entry name" value="GST_Zeta_C"/>
</dbReference>
<dbReference type="PROSITE" id="PS50404">
    <property type="entry name" value="GST_NTER"/>
    <property type="match status" value="1"/>
</dbReference>
<dbReference type="GO" id="GO:0006559">
    <property type="term" value="P:L-phenylalanine catabolic process"/>
    <property type="evidence" value="ECO:0007669"/>
    <property type="project" value="TreeGrafter"/>
</dbReference>
<dbReference type="Gene3D" id="3.40.30.10">
    <property type="entry name" value="Glutaredoxin"/>
    <property type="match status" value="1"/>
</dbReference>
<gene>
    <name evidence="4" type="primary">maiA</name>
    <name evidence="4" type="ORF">D1O30_15315</name>
</gene>
<dbReference type="PROSITE" id="PS50405">
    <property type="entry name" value="GST_CTER"/>
    <property type="match status" value="1"/>
</dbReference>
<dbReference type="GO" id="GO:0005737">
    <property type="term" value="C:cytoplasm"/>
    <property type="evidence" value="ECO:0007669"/>
    <property type="project" value="InterPro"/>
</dbReference>
<dbReference type="GO" id="GO:0004364">
    <property type="term" value="F:glutathione transferase activity"/>
    <property type="evidence" value="ECO:0007669"/>
    <property type="project" value="TreeGrafter"/>
</dbReference>
<dbReference type="CDD" id="cd03042">
    <property type="entry name" value="GST_N_Zeta"/>
    <property type="match status" value="1"/>
</dbReference>
<evidence type="ECO:0000313" key="5">
    <source>
        <dbReference type="Proteomes" id="UP000268623"/>
    </source>
</evidence>
<dbReference type="PANTHER" id="PTHR42673">
    <property type="entry name" value="MALEYLACETOACETATE ISOMERASE"/>
    <property type="match status" value="1"/>
</dbReference>
<keyword evidence="4" id="KW-0413">Isomerase</keyword>
<dbReference type="SFLD" id="SFLDS00019">
    <property type="entry name" value="Glutathione_Transferase_(cytos"/>
    <property type="match status" value="1"/>
</dbReference>
<dbReference type="GO" id="GO:0016034">
    <property type="term" value="F:maleylacetoacetate isomerase activity"/>
    <property type="evidence" value="ECO:0007669"/>
    <property type="project" value="UniProtKB-EC"/>
</dbReference>
<dbReference type="OrthoDB" id="509852at2"/>
<dbReference type="RefSeq" id="WP_123176664.1">
    <property type="nucleotide sequence ID" value="NZ_QWDD01000001.1"/>
</dbReference>
<proteinExistence type="inferred from homology"/>
<dbReference type="InterPro" id="IPR004045">
    <property type="entry name" value="Glutathione_S-Trfase_N"/>
</dbReference>
<dbReference type="GO" id="GO:0006749">
    <property type="term" value="P:glutathione metabolic process"/>
    <property type="evidence" value="ECO:0007669"/>
    <property type="project" value="TreeGrafter"/>
</dbReference>
<feature type="domain" description="GST N-terminal" evidence="2">
    <location>
        <begin position="1"/>
        <end position="81"/>
    </location>
</feature>
<dbReference type="InterPro" id="IPR036282">
    <property type="entry name" value="Glutathione-S-Trfase_C_sf"/>
</dbReference>
<dbReference type="InterPro" id="IPR036249">
    <property type="entry name" value="Thioredoxin-like_sf"/>
</dbReference>
<dbReference type="InterPro" id="IPR040079">
    <property type="entry name" value="Glutathione_S-Trfase"/>
</dbReference>
<dbReference type="Pfam" id="PF13410">
    <property type="entry name" value="GST_C_2"/>
    <property type="match status" value="1"/>
</dbReference>
<dbReference type="CDD" id="cd03191">
    <property type="entry name" value="GST_C_Zeta"/>
    <property type="match status" value="1"/>
</dbReference>
<dbReference type="Pfam" id="PF13417">
    <property type="entry name" value="GST_N_3"/>
    <property type="match status" value="1"/>
</dbReference>
<protein>
    <submittedName>
        <fullName evidence="4">Maleylacetoacetate isomerase</fullName>
        <ecNumber evidence="4">5.2.1.2</ecNumber>
    </submittedName>
</protein>
<keyword evidence="5" id="KW-1185">Reference proteome</keyword>
<dbReference type="SUPFAM" id="SSF47616">
    <property type="entry name" value="GST C-terminal domain-like"/>
    <property type="match status" value="1"/>
</dbReference>
<dbReference type="NCBIfam" id="TIGR01262">
    <property type="entry name" value="maiA"/>
    <property type="match status" value="1"/>
</dbReference>
<evidence type="ECO:0000313" key="4">
    <source>
        <dbReference type="EMBL" id="RNJ50753.1"/>
    </source>
</evidence>
<dbReference type="EMBL" id="QWDD01000001">
    <property type="protein sequence ID" value="RNJ50753.1"/>
    <property type="molecule type" value="Genomic_DNA"/>
</dbReference>
<dbReference type="SFLD" id="SFLDG00358">
    <property type="entry name" value="Main_(cytGST)"/>
    <property type="match status" value="1"/>
</dbReference>
<comment type="caution">
    <text evidence="4">The sequence shown here is derived from an EMBL/GenBank/DDBJ whole genome shotgun (WGS) entry which is preliminary data.</text>
</comment>
<dbReference type="EC" id="5.2.1.2" evidence="4"/>
<feature type="domain" description="GST C-terminal" evidence="3">
    <location>
        <begin position="86"/>
        <end position="210"/>
    </location>
</feature>
<organism evidence="4 5">
    <name type="scientific">Methylocystis hirsuta</name>
    <dbReference type="NCBI Taxonomy" id="369798"/>
    <lineage>
        <taxon>Bacteria</taxon>
        <taxon>Pseudomonadati</taxon>
        <taxon>Pseudomonadota</taxon>
        <taxon>Alphaproteobacteria</taxon>
        <taxon>Hyphomicrobiales</taxon>
        <taxon>Methylocystaceae</taxon>
        <taxon>Methylocystis</taxon>
    </lineage>
</organism>
<evidence type="ECO:0000259" key="3">
    <source>
        <dbReference type="PROSITE" id="PS50405"/>
    </source>
</evidence>
<name>A0A3M9XR90_9HYPH</name>
<sequence length="210" mass="23160">MILYDYYRSSAAYRVRIAIALKGLVVERRPVHLLHGEQRDPGYRAKSPLAIVPTLQLDDGRVITQSLAIIDYLDALKPEPPLLPRDAVLAAQARATALSIACEIHPLANLRVIEALQRQFDAKDDQIAMWRRCWITEGLSAVEALIAPPAPFAFGAEPSLADICLIPQVYNARRFDVPLDDCPRILAVEAACAALPAFMEARPEAQPDAE</sequence>
<dbReference type="InterPro" id="IPR010987">
    <property type="entry name" value="Glutathione-S-Trfase_C-like"/>
</dbReference>